<sequence>MYRHPSSTRRPAGKLTRAGLLGLAALIWGVTVLAEPTDLAGREIDLPGKVDRVLLGEGRFLVPTSILEGEEAIDRIVGMQGEFKRLDPAGYTRFRAAFPAVDEIPRVGRLNPSSFSVERALSMAPDVAFFGLEGHGPSPGDRPVIERLEQAGVTVVFIDFRHDPLTNTVPSMRLMGEVLGRQEEAEAFISAYQREMARVDDGLAEVETQPDVFLESRVGLREECCETMSNGMLGLLVERAGGNNIATDLLPGSHGLVSLEYLLSHQPDIYIGTAIGSKNDKAHNGHIVLGAGVSEAQARQSLDVTLQRRGIREFEAVKNGRAHAIWHHFYNSPFNVVALQAFAKWLHPEAFRDLEPAETFDRLRARFLPYETTGTYWIKQR</sequence>
<dbReference type="PANTHER" id="PTHR30535">
    <property type="entry name" value="VITAMIN B12-BINDING PROTEIN"/>
    <property type="match status" value="1"/>
</dbReference>
<accession>A0ABZ0YZ91</accession>
<dbReference type="InterPro" id="IPR050902">
    <property type="entry name" value="ABC_Transporter_SBP"/>
</dbReference>
<dbReference type="Proteomes" id="UP001327459">
    <property type="component" value="Chromosome"/>
</dbReference>
<dbReference type="RefSeq" id="WP_322521673.1">
    <property type="nucleotide sequence ID" value="NZ_CP140153.1"/>
</dbReference>
<proteinExistence type="predicted"/>
<reference evidence="2 3" key="1">
    <citation type="submission" date="2023-11" db="EMBL/GenBank/DDBJ databases">
        <title>MicrobeMod: A computational toolkit for identifying prokaryotic methylation and restriction-modification with nanopore sequencing.</title>
        <authorList>
            <person name="Crits-Christoph A."/>
            <person name="Kang S.C."/>
            <person name="Lee H."/>
            <person name="Ostrov N."/>
        </authorList>
    </citation>
    <scope>NUCLEOTIDE SEQUENCE [LARGE SCALE GENOMIC DNA]</scope>
    <source>
        <strain evidence="2 3">ATCC 49870</strain>
    </source>
</reference>
<dbReference type="Gene3D" id="3.40.50.1980">
    <property type="entry name" value="Nitrogenase molybdenum iron protein domain"/>
    <property type="match status" value="2"/>
</dbReference>
<gene>
    <name evidence="2" type="ORF">SR882_01935</name>
</gene>
<evidence type="ECO:0000259" key="1">
    <source>
        <dbReference type="PROSITE" id="PS50983"/>
    </source>
</evidence>
<dbReference type="EMBL" id="CP140153">
    <property type="protein sequence ID" value="WQH16684.1"/>
    <property type="molecule type" value="Genomic_DNA"/>
</dbReference>
<dbReference type="Pfam" id="PF01497">
    <property type="entry name" value="Peripla_BP_2"/>
    <property type="match status" value="1"/>
</dbReference>
<evidence type="ECO:0000313" key="2">
    <source>
        <dbReference type="EMBL" id="WQH16684.1"/>
    </source>
</evidence>
<dbReference type="InterPro" id="IPR002491">
    <property type="entry name" value="ABC_transptr_periplasmic_BD"/>
</dbReference>
<dbReference type="PANTHER" id="PTHR30535:SF34">
    <property type="entry name" value="MOLYBDATE-BINDING PROTEIN MOLA"/>
    <property type="match status" value="1"/>
</dbReference>
<evidence type="ECO:0000313" key="3">
    <source>
        <dbReference type="Proteomes" id="UP001327459"/>
    </source>
</evidence>
<protein>
    <submittedName>
        <fullName evidence="2">ABC transporter substrate-binding protein</fullName>
    </submittedName>
</protein>
<feature type="domain" description="Fe/B12 periplasmic-binding" evidence="1">
    <location>
        <begin position="52"/>
        <end position="354"/>
    </location>
</feature>
<dbReference type="SUPFAM" id="SSF53807">
    <property type="entry name" value="Helical backbone' metal receptor"/>
    <property type="match status" value="1"/>
</dbReference>
<dbReference type="PROSITE" id="PS50983">
    <property type="entry name" value="FE_B12_PBP"/>
    <property type="match status" value="1"/>
</dbReference>
<organism evidence="2 3">
    <name type="scientific">Guyparkeria halophila</name>
    <dbReference type="NCBI Taxonomy" id="47960"/>
    <lineage>
        <taxon>Bacteria</taxon>
        <taxon>Pseudomonadati</taxon>
        <taxon>Pseudomonadota</taxon>
        <taxon>Gammaproteobacteria</taxon>
        <taxon>Chromatiales</taxon>
        <taxon>Thioalkalibacteraceae</taxon>
        <taxon>Guyparkeria</taxon>
    </lineage>
</organism>
<name>A0ABZ0YZ91_9GAMM</name>
<keyword evidence="3" id="KW-1185">Reference proteome</keyword>